<evidence type="ECO:0000313" key="2">
    <source>
        <dbReference type="WBParaSite" id="nRc.2.0.1.t46360-RA"/>
    </source>
</evidence>
<dbReference type="WBParaSite" id="nRc.2.0.1.t46360-RA">
    <property type="protein sequence ID" value="nRc.2.0.1.t46360-RA"/>
    <property type="gene ID" value="nRc.2.0.1.g46360"/>
</dbReference>
<organism evidence="1 2">
    <name type="scientific">Romanomermis culicivorax</name>
    <name type="common">Nematode worm</name>
    <dbReference type="NCBI Taxonomy" id="13658"/>
    <lineage>
        <taxon>Eukaryota</taxon>
        <taxon>Metazoa</taxon>
        <taxon>Ecdysozoa</taxon>
        <taxon>Nematoda</taxon>
        <taxon>Enoplea</taxon>
        <taxon>Dorylaimia</taxon>
        <taxon>Mermithida</taxon>
        <taxon>Mermithoidea</taxon>
        <taxon>Mermithidae</taxon>
        <taxon>Romanomermis</taxon>
    </lineage>
</organism>
<evidence type="ECO:0000313" key="1">
    <source>
        <dbReference type="Proteomes" id="UP000887565"/>
    </source>
</evidence>
<keyword evidence="1" id="KW-1185">Reference proteome</keyword>
<dbReference type="AlphaFoldDB" id="A0A915L5J8"/>
<protein>
    <submittedName>
        <fullName evidence="2">Uncharacterized protein</fullName>
    </submittedName>
</protein>
<proteinExistence type="predicted"/>
<sequence length="133" mass="14702">MAMTTLAIHMATIRIDTDETNATATILLGTIDLHLILATDAPIRMKLLYTHVQPMLQPHSKMTAGGPLQAPTCNYFCPCLRRRTHYCCHPKNRPKLPQQLCRPRCVTPKNPSATPVTACSGGALPLVYFFDIS</sequence>
<name>A0A915L5J8_ROMCU</name>
<reference evidence="2" key="1">
    <citation type="submission" date="2022-11" db="UniProtKB">
        <authorList>
            <consortium name="WormBaseParasite"/>
        </authorList>
    </citation>
    <scope>IDENTIFICATION</scope>
</reference>
<dbReference type="Proteomes" id="UP000887565">
    <property type="component" value="Unplaced"/>
</dbReference>
<accession>A0A915L5J8</accession>